<evidence type="ECO:0000313" key="2">
    <source>
        <dbReference type="Proteomes" id="UP000830395"/>
    </source>
</evidence>
<keyword evidence="2" id="KW-1185">Reference proteome</keyword>
<organism evidence="1 2">
    <name type="scientific">Pangasius djambal</name>
    <dbReference type="NCBI Taxonomy" id="1691987"/>
    <lineage>
        <taxon>Eukaryota</taxon>
        <taxon>Metazoa</taxon>
        <taxon>Chordata</taxon>
        <taxon>Craniata</taxon>
        <taxon>Vertebrata</taxon>
        <taxon>Euteleostomi</taxon>
        <taxon>Actinopterygii</taxon>
        <taxon>Neopterygii</taxon>
        <taxon>Teleostei</taxon>
        <taxon>Ostariophysi</taxon>
        <taxon>Siluriformes</taxon>
        <taxon>Pangasiidae</taxon>
        <taxon>Pangasius</taxon>
    </lineage>
</organism>
<dbReference type="EMBL" id="CM040987">
    <property type="protein sequence ID" value="MCJ8738940.1"/>
    <property type="molecule type" value="Genomic_DNA"/>
</dbReference>
<dbReference type="Proteomes" id="UP000830395">
    <property type="component" value="Chromosome 13"/>
</dbReference>
<sequence length="327" mass="33657">MASSDYSQGSSQGGYGGYGGPSSQSYSQPGYGGYGPGSESDSSPGPYGQGYGSSYSSGGCGSQPSSQSYSSGGVSSCSSPSPQGGAYSQQSSYSAYSQPQSPPRSASKVFKIKRCRVSISDGSPGVASWRLSRRRVGVALRAFLDLALTLRTTPAALSHQATGSSREEAGTEERAVATAAAAAAAVVEDSTTPLSTAGVFTVSRPVTPRLLLTATASRVSTDTGQVSVTVPLRFSSTAAASQSAPWFSTQGADQGGGHFKCRLNREILPVHCSVRSLKESHNRKATARTGEPRCSLRSLTGNDIMTDFHNSQSRSGANESEPTQPGS</sequence>
<gene>
    <name evidence="1" type="ORF">PDJAM_G00041510</name>
</gene>
<evidence type="ECO:0000313" key="1">
    <source>
        <dbReference type="EMBL" id="MCJ8738940.1"/>
    </source>
</evidence>
<protein>
    <submittedName>
        <fullName evidence="1">Uncharacterized protein</fullName>
    </submittedName>
</protein>
<name>A0ACC5YT34_9TELE</name>
<accession>A0ACC5YT34</accession>
<reference evidence="1" key="1">
    <citation type="submission" date="2020-02" db="EMBL/GenBank/DDBJ databases">
        <title>Genome sequencing of the panga catfish, Pangasius djambal.</title>
        <authorList>
            <person name="Wen M."/>
            <person name="Zahm M."/>
            <person name="Roques C."/>
            <person name="Cabau C."/>
            <person name="Klopp C."/>
            <person name="Donnadieu C."/>
            <person name="Jouanno E."/>
            <person name="Avarre J.-C."/>
            <person name="Campet M."/>
            <person name="Ha T."/>
            <person name="Dugue R."/>
            <person name="Lampietro C."/>
            <person name="Louis A."/>
            <person name="Herpin A."/>
            <person name="Echchiki A."/>
            <person name="Berthelot C."/>
            <person name="Parey E."/>
            <person name="Roest-Crollius H."/>
            <person name="Braasch I."/>
            <person name="Postlethwait J.H."/>
            <person name="Bobe J."/>
            <person name="Montfort J."/>
            <person name="Bouchez O."/>
            <person name="Begum T."/>
            <person name="Schartl M."/>
            <person name="Gustiano R."/>
            <person name="Guiguen Y."/>
        </authorList>
    </citation>
    <scope>NUCLEOTIDE SEQUENCE</scope>
    <source>
        <strain evidence="1">Pdj_M5554</strain>
    </source>
</reference>
<comment type="caution">
    <text evidence="1">The sequence shown here is derived from an EMBL/GenBank/DDBJ whole genome shotgun (WGS) entry which is preliminary data.</text>
</comment>
<proteinExistence type="predicted"/>